<accession>A0A1F5ZTX9</accession>
<organism evidence="1 2">
    <name type="scientific">Candidatus Gottesmanbacteria bacterium RIFCSPHIGHO2_02_FULL_39_14</name>
    <dbReference type="NCBI Taxonomy" id="1798383"/>
    <lineage>
        <taxon>Bacteria</taxon>
        <taxon>Candidatus Gottesmaniibacteriota</taxon>
    </lineage>
</organism>
<comment type="caution">
    <text evidence="1">The sequence shown here is derived from an EMBL/GenBank/DDBJ whole genome shotgun (WGS) entry which is preliminary data.</text>
</comment>
<name>A0A1F5ZTX9_9BACT</name>
<dbReference type="EMBL" id="MFJM01000070">
    <property type="protein sequence ID" value="OGG15833.1"/>
    <property type="molecule type" value="Genomic_DNA"/>
</dbReference>
<proteinExistence type="predicted"/>
<sequence>MIIGPESETRTNDQWFLLEKENFPEDSLAAYLNPVVWGRRRPKSILQAPLEDVFPRLPGLNDIREKLEAMGVTRLGDLLRLESNTVAGINKHALNNSVNTVSKLLAMTPSGRLIEDLSGIIQFPVPPGEEDNLISQVPRLLELIEGTELFKGETDDERAVRGRFIRERCGIDDWLPKSGSDLFKSGIFGEKEHKIFTLQSEIKNLMKIIRQREDFSDLSYSILDYYYYYDWFYIPPKELTDSLTGRSEQLAPRQVRAKGWLEDQLTENQLFAAIDSHFHRSLTDVLRQPRYGLAVNVGRKQGMRPLKELSLSTFPGLISIYDFNKPETPIREIITVPDIDPETSFIIFREKIEIDGGSDSLLEEITVKIVRGVSTLEKIELSSAKHRFIFRPVISEVNTLAWETLNRAVFETPVQQELGRIILSEEGDRVEVTAGPEMADYMPEASGFRLTVSRKNLPRLS</sequence>
<dbReference type="Proteomes" id="UP000176253">
    <property type="component" value="Unassembled WGS sequence"/>
</dbReference>
<reference evidence="1 2" key="1">
    <citation type="journal article" date="2016" name="Nat. Commun.">
        <title>Thousands of microbial genomes shed light on interconnected biogeochemical processes in an aquifer system.</title>
        <authorList>
            <person name="Anantharaman K."/>
            <person name="Brown C.T."/>
            <person name="Hug L.A."/>
            <person name="Sharon I."/>
            <person name="Castelle C.J."/>
            <person name="Probst A.J."/>
            <person name="Thomas B.C."/>
            <person name="Singh A."/>
            <person name="Wilkins M.J."/>
            <person name="Karaoz U."/>
            <person name="Brodie E.L."/>
            <person name="Williams K.H."/>
            <person name="Hubbard S.S."/>
            <person name="Banfield J.F."/>
        </authorList>
    </citation>
    <scope>NUCLEOTIDE SEQUENCE [LARGE SCALE GENOMIC DNA]</scope>
</reference>
<evidence type="ECO:0000313" key="1">
    <source>
        <dbReference type="EMBL" id="OGG15833.1"/>
    </source>
</evidence>
<protein>
    <submittedName>
        <fullName evidence="1">Uncharacterized protein</fullName>
    </submittedName>
</protein>
<gene>
    <name evidence="1" type="ORF">A3D78_02905</name>
</gene>
<dbReference type="AlphaFoldDB" id="A0A1F5ZTX9"/>
<evidence type="ECO:0000313" key="2">
    <source>
        <dbReference type="Proteomes" id="UP000176253"/>
    </source>
</evidence>